<dbReference type="PANTHER" id="PTHR33164:SF106">
    <property type="entry name" value="TRANSCRIPTIONAL REGULATORY PROTEIN"/>
    <property type="match status" value="1"/>
</dbReference>
<dbReference type="CDD" id="cd00090">
    <property type="entry name" value="HTH_ARSR"/>
    <property type="match status" value="1"/>
</dbReference>
<dbReference type="Proteomes" id="UP000598775">
    <property type="component" value="Unassembled WGS sequence"/>
</dbReference>
<dbReference type="AlphaFoldDB" id="A0A917EZN6"/>
<accession>A0A917EZN6</accession>
<dbReference type="InterPro" id="IPR039422">
    <property type="entry name" value="MarR/SlyA-like"/>
</dbReference>
<dbReference type="GO" id="GO:0006950">
    <property type="term" value="P:response to stress"/>
    <property type="evidence" value="ECO:0007669"/>
    <property type="project" value="TreeGrafter"/>
</dbReference>
<dbReference type="InterPro" id="IPR011991">
    <property type="entry name" value="ArsR-like_HTH"/>
</dbReference>
<gene>
    <name evidence="2" type="ORF">GCM10011399_21340</name>
</gene>
<dbReference type="RefSeq" id="WP_188677925.1">
    <property type="nucleotide sequence ID" value="NZ_BMGP01000003.1"/>
</dbReference>
<dbReference type="InterPro" id="IPR000835">
    <property type="entry name" value="HTH_MarR-typ"/>
</dbReference>
<sequence>MTDSTNIHAAQRDRILAGLRMHGAAFADMGHQFGVNSGLHTTDATALVEILAAQDAGQPLTQTQLSHRIGLTGGATSSLLNRLEDAGHIKRARDNADRRVVTLHSTDGVESMIDDFFDPLAERMGAMLASYSPETLAEIERFLGEVTQTMTEYLSEVSQAPAHSQKQSE</sequence>
<dbReference type="InterPro" id="IPR036388">
    <property type="entry name" value="WH-like_DNA-bd_sf"/>
</dbReference>
<dbReference type="InterPro" id="IPR036390">
    <property type="entry name" value="WH_DNA-bd_sf"/>
</dbReference>
<organism evidence="2 3">
    <name type="scientific">Subtercola lobariae</name>
    <dbReference type="NCBI Taxonomy" id="1588641"/>
    <lineage>
        <taxon>Bacteria</taxon>
        <taxon>Bacillati</taxon>
        <taxon>Actinomycetota</taxon>
        <taxon>Actinomycetes</taxon>
        <taxon>Micrococcales</taxon>
        <taxon>Microbacteriaceae</taxon>
        <taxon>Subtercola</taxon>
    </lineage>
</organism>
<dbReference type="GO" id="GO:0003700">
    <property type="term" value="F:DNA-binding transcription factor activity"/>
    <property type="evidence" value="ECO:0007669"/>
    <property type="project" value="InterPro"/>
</dbReference>
<evidence type="ECO:0000313" key="2">
    <source>
        <dbReference type="EMBL" id="GGF27777.1"/>
    </source>
</evidence>
<dbReference type="PANTHER" id="PTHR33164">
    <property type="entry name" value="TRANSCRIPTIONAL REGULATOR, MARR FAMILY"/>
    <property type="match status" value="1"/>
</dbReference>
<evidence type="ECO:0000313" key="3">
    <source>
        <dbReference type="Proteomes" id="UP000598775"/>
    </source>
</evidence>
<evidence type="ECO:0000259" key="1">
    <source>
        <dbReference type="PROSITE" id="PS50995"/>
    </source>
</evidence>
<protein>
    <recommendedName>
        <fullName evidence="1">HTH marR-type domain-containing protein</fullName>
    </recommendedName>
</protein>
<comment type="caution">
    <text evidence="2">The sequence shown here is derived from an EMBL/GenBank/DDBJ whole genome shotgun (WGS) entry which is preliminary data.</text>
</comment>
<dbReference type="EMBL" id="BMGP01000003">
    <property type="protein sequence ID" value="GGF27777.1"/>
    <property type="molecule type" value="Genomic_DNA"/>
</dbReference>
<name>A0A917EZN6_9MICO</name>
<dbReference type="Pfam" id="PF12802">
    <property type="entry name" value="MarR_2"/>
    <property type="match status" value="1"/>
</dbReference>
<dbReference type="PROSITE" id="PS50995">
    <property type="entry name" value="HTH_MARR_2"/>
    <property type="match status" value="1"/>
</dbReference>
<dbReference type="SMART" id="SM00347">
    <property type="entry name" value="HTH_MARR"/>
    <property type="match status" value="1"/>
</dbReference>
<keyword evidence="3" id="KW-1185">Reference proteome</keyword>
<feature type="domain" description="HTH marR-type" evidence="1">
    <location>
        <begin position="12"/>
        <end position="148"/>
    </location>
</feature>
<reference evidence="2 3" key="1">
    <citation type="journal article" date="2014" name="Int. J. Syst. Evol. Microbiol.">
        <title>Complete genome sequence of Corynebacterium casei LMG S-19264T (=DSM 44701T), isolated from a smear-ripened cheese.</title>
        <authorList>
            <consortium name="US DOE Joint Genome Institute (JGI-PGF)"/>
            <person name="Walter F."/>
            <person name="Albersmeier A."/>
            <person name="Kalinowski J."/>
            <person name="Ruckert C."/>
        </authorList>
    </citation>
    <scope>NUCLEOTIDE SEQUENCE [LARGE SCALE GENOMIC DNA]</scope>
    <source>
        <strain evidence="2 3">CGMCC 1.12976</strain>
    </source>
</reference>
<dbReference type="Gene3D" id="1.10.10.10">
    <property type="entry name" value="Winged helix-like DNA-binding domain superfamily/Winged helix DNA-binding domain"/>
    <property type="match status" value="1"/>
</dbReference>
<dbReference type="SUPFAM" id="SSF46785">
    <property type="entry name" value="Winged helix' DNA-binding domain"/>
    <property type="match status" value="1"/>
</dbReference>
<proteinExistence type="predicted"/>